<dbReference type="AlphaFoldDB" id="A0A0A9BA73"/>
<protein>
    <submittedName>
        <fullName evidence="1">Uncharacterized protein</fullName>
    </submittedName>
</protein>
<evidence type="ECO:0000313" key="1">
    <source>
        <dbReference type="EMBL" id="JAD59063.1"/>
    </source>
</evidence>
<accession>A0A0A9BA73</accession>
<proteinExistence type="predicted"/>
<dbReference type="EMBL" id="GBRH01238832">
    <property type="protein sequence ID" value="JAD59063.1"/>
    <property type="molecule type" value="Transcribed_RNA"/>
</dbReference>
<reference evidence="1" key="1">
    <citation type="submission" date="2014-09" db="EMBL/GenBank/DDBJ databases">
        <authorList>
            <person name="Magalhaes I.L.F."/>
            <person name="Oliveira U."/>
            <person name="Santos F.R."/>
            <person name="Vidigal T.H.D.A."/>
            <person name="Brescovit A.D."/>
            <person name="Santos A.J."/>
        </authorList>
    </citation>
    <scope>NUCLEOTIDE SEQUENCE</scope>
    <source>
        <tissue evidence="1">Shoot tissue taken approximately 20 cm above the soil surface</tissue>
    </source>
</reference>
<reference evidence="1" key="2">
    <citation type="journal article" date="2015" name="Data Brief">
        <title>Shoot transcriptome of the giant reed, Arundo donax.</title>
        <authorList>
            <person name="Barrero R.A."/>
            <person name="Guerrero F.D."/>
            <person name="Moolhuijzen P."/>
            <person name="Goolsby J.A."/>
            <person name="Tidwell J."/>
            <person name="Bellgard S.E."/>
            <person name="Bellgard M.I."/>
        </authorList>
    </citation>
    <scope>NUCLEOTIDE SEQUENCE</scope>
    <source>
        <tissue evidence="1">Shoot tissue taken approximately 20 cm above the soil surface</tissue>
    </source>
</reference>
<organism evidence="1">
    <name type="scientific">Arundo donax</name>
    <name type="common">Giant reed</name>
    <name type="synonym">Donax arundinaceus</name>
    <dbReference type="NCBI Taxonomy" id="35708"/>
    <lineage>
        <taxon>Eukaryota</taxon>
        <taxon>Viridiplantae</taxon>
        <taxon>Streptophyta</taxon>
        <taxon>Embryophyta</taxon>
        <taxon>Tracheophyta</taxon>
        <taxon>Spermatophyta</taxon>
        <taxon>Magnoliopsida</taxon>
        <taxon>Liliopsida</taxon>
        <taxon>Poales</taxon>
        <taxon>Poaceae</taxon>
        <taxon>PACMAD clade</taxon>
        <taxon>Arundinoideae</taxon>
        <taxon>Arundineae</taxon>
        <taxon>Arundo</taxon>
    </lineage>
</organism>
<sequence>MQAKDVSSTSDPILRACVAAAKQVIKPA</sequence>
<name>A0A0A9BA73_ARUDO</name>